<comment type="caution">
    <text evidence="7">The sequence shown here is derived from an EMBL/GenBank/DDBJ whole genome shotgun (WGS) entry which is preliminary data.</text>
</comment>
<evidence type="ECO:0000256" key="4">
    <source>
        <dbReference type="SAM" id="MobiDB-lite"/>
    </source>
</evidence>
<dbReference type="PANTHER" id="PTHR15261:SF4">
    <property type="entry name" value="THROMBOSPONDIN-TYPE LAMININ G DOMAIN AND EAR REPEAT-CONTAINING PROTEIN"/>
    <property type="match status" value="1"/>
</dbReference>
<accession>A0A9P1CPN8</accession>
<evidence type="ECO:0000256" key="5">
    <source>
        <dbReference type="SAM" id="Phobius"/>
    </source>
</evidence>
<name>A0A9P1CPN8_9DINO</name>
<dbReference type="EMBL" id="CAMXCT020002046">
    <property type="protein sequence ID" value="CAL1148566.1"/>
    <property type="molecule type" value="Genomic_DNA"/>
</dbReference>
<keyword evidence="3" id="KW-0175">Coiled coil</keyword>
<dbReference type="OrthoDB" id="5965730at2759"/>
<feature type="coiled-coil region" evidence="3">
    <location>
        <begin position="182"/>
        <end position="209"/>
    </location>
</feature>
<reference evidence="7" key="1">
    <citation type="submission" date="2022-10" db="EMBL/GenBank/DDBJ databases">
        <authorList>
            <person name="Chen Y."/>
            <person name="Dougan E. K."/>
            <person name="Chan C."/>
            <person name="Rhodes N."/>
            <person name="Thang M."/>
        </authorList>
    </citation>
    <scope>NUCLEOTIDE SEQUENCE</scope>
</reference>
<evidence type="ECO:0000313" key="10">
    <source>
        <dbReference type="Proteomes" id="UP001152797"/>
    </source>
</evidence>
<keyword evidence="5" id="KW-0472">Membrane</keyword>
<dbReference type="GO" id="GO:0015074">
    <property type="term" value="P:DNA integration"/>
    <property type="evidence" value="ECO:0007669"/>
    <property type="project" value="InterPro"/>
</dbReference>
<feature type="transmembrane region" description="Helical" evidence="5">
    <location>
        <begin position="1465"/>
        <end position="1486"/>
    </location>
</feature>
<feature type="transmembrane region" description="Helical" evidence="5">
    <location>
        <begin position="1586"/>
        <end position="1609"/>
    </location>
</feature>
<feature type="compositionally biased region" description="Polar residues" evidence="4">
    <location>
        <begin position="1280"/>
        <end position="1289"/>
    </location>
</feature>
<feature type="region of interest" description="Disordered" evidence="4">
    <location>
        <begin position="144"/>
        <end position="177"/>
    </location>
</feature>
<feature type="transmembrane region" description="Helical" evidence="5">
    <location>
        <begin position="1222"/>
        <end position="1248"/>
    </location>
</feature>
<keyword evidence="1" id="KW-0732">Signal</keyword>
<dbReference type="EMBL" id="CAMXCT010002046">
    <property type="protein sequence ID" value="CAI3995191.1"/>
    <property type="molecule type" value="Genomic_DNA"/>
</dbReference>
<dbReference type="Pfam" id="PF03736">
    <property type="entry name" value="EPTP"/>
    <property type="match status" value="6"/>
</dbReference>
<evidence type="ECO:0000256" key="1">
    <source>
        <dbReference type="ARBA" id="ARBA00022729"/>
    </source>
</evidence>
<keyword evidence="10" id="KW-1185">Reference proteome</keyword>
<reference evidence="8" key="2">
    <citation type="submission" date="2024-04" db="EMBL/GenBank/DDBJ databases">
        <authorList>
            <person name="Chen Y."/>
            <person name="Shah S."/>
            <person name="Dougan E. K."/>
            <person name="Thang M."/>
            <person name="Chan C."/>
        </authorList>
    </citation>
    <scope>NUCLEOTIDE SEQUENCE [LARGE SCALE GENOMIC DNA]</scope>
</reference>
<sequence length="1628" mass="182033">MPTERKMDLISKLQDLGEDVPTAWNTQQIKARLAELKTFQKEGQHALLKNQLTELNRAARKKATLIVYAQGLEIPVRPNDTISSDLVNFGKHSDKKYKEILEECPSYAEWILTTADKNPESSWRLKRLAQWLKVTMEEQHITQFKKTEKDLPPSGYHPRHAKGNPSGSSTDLSDGSFLKIQTDDSDSELSRLKTELDQLRSENNMMALQMSRSKCRTVAATYSEVSDPFFCVENSETCLVNEGGISSEEKIKINNLLRHIHSVTGHGSVETLIKSLKNRGVPEKVLAIAREFRCPLCEARKRVVPRRPATLETAPLKWQRIQSDLGSWTHPHTHHKIKFILFIDEGCRFRTGRILFENSREQATWPVVRKAFEELWISTFGRPEEIRADPEGVWRSDEAAAYCQERSMTLTPVPAEAHWQIGIVEEAIQAVKHVLDTLTTEFPDMELSECFARAIWACNSRDNSYGYSPAQHAMGRNPDEWGRLFTSKVQGHPIHPQQLVDGGFGDNIKAMAAAEQSFSRFQAKARLARAEAAGRRPMKHFVPGDLVFYWRKQVQGGQGRGFSWSGQFIGPARVLAVETREDEQGRLRPGSCIWLHRAGRLIKAAPEQLRQASSRERAVEELKGPCEIPWTITSLATHPHRKTYWDISAEKPTDLQWQEASDHPTGGRRYSSKKRPTVDQPAESPSQPMEDITADPQFADDDVEMKAEDTTTKPVSEPDEAMLAVEISIDIPNSKRGVNKFIEDPVAFVVNQMKRNTVEVRERTLTDEELAQFKLAKDKEVRYFWEISPQYNVRSDSTCLMYVLRMDSTRYLAVANYQDSVSSHNTDSKIYRWDGSSFTEFQTLATNGAWWWEAFTIDGTHYLAVANTHNDVTHDIDSKIYRFDGSSFIEFQSLATSGAREWEVFTIDGAHYLAVANGYTEDSWTHNTNSKIYRWDGSSFAEFQTLATNGACGWEAFTISGTQYLAVANNYNDKSYSIDSKIYRWDGSSFVEFQSLATNGAHGWEAFTLDGGHYLVVANSYNGASHSTDSKIYRWDGSVFAEFQALATHGALGWKAFAIDGTQYLAVANNYNDASYNIDSKIYRWDGSSFAEFQTWATNGAWCWEAFTIDDTQYLAVANYYSDSIIYTLTITTTTISTSFTTSTSTSSTSLTSTTTATRSSTSTSVTSTSTTTSSNSLTSTTTATRSSTSTSVTSSTSITSTTTRTEGPSALESSQFVFADAGAWCLGFLALYLLAIAVVLLMAHLWAKTGEPTQHPIGHPTPENDEPQESQEHQKFQEPHSQGQQTEEATPGKANQEREEMPISRMIRRSPYVLALNMVLESGNLVSSLLYVTEAYQCSALIGFSSACGSGVLVPLKAWNCPSETAALHLPACHNSLALGEWCEADSEVASPDCQVETDLDNCGKFDVYTMQMPPCADIGCPTLATGLWFFALLSLVLTIAWTAAFYTRTLLKRLVLQQQWRMRAFVFMTVLGIQTIIIYMVGFVGGSSSVLAMAFLNPLLLLAAWSLALGVTFTPGVEKEAVVVKGAALEIPFFNALLAMHLKPREVEEIQDFRGPLNTGLRLVEDIPELLIGGLDLLYFGGAWYAWLGIACSMMMILFHLFVGIFLTCRQSAMWVAQIGRPLETE</sequence>
<protein>
    <submittedName>
        <fullName evidence="9">Thrombospondin-type laminin G domain and EAR repeat-containing protein</fullName>
    </submittedName>
</protein>
<gene>
    <name evidence="7" type="ORF">C1SCF055_LOCUS21781</name>
</gene>
<dbReference type="InterPro" id="IPR001584">
    <property type="entry name" value="Integrase_cat-core"/>
</dbReference>
<dbReference type="SUPFAM" id="SSF51004">
    <property type="entry name" value="C-terminal (heme d1) domain of cytochrome cd1-nitrite reductase"/>
    <property type="match status" value="1"/>
</dbReference>
<evidence type="ECO:0000256" key="3">
    <source>
        <dbReference type="SAM" id="Coils"/>
    </source>
</evidence>
<keyword evidence="2" id="KW-0677">Repeat</keyword>
<dbReference type="InterPro" id="IPR011048">
    <property type="entry name" value="Haem_d1_sf"/>
</dbReference>
<dbReference type="Gene3D" id="3.30.420.10">
    <property type="entry name" value="Ribonuclease H-like superfamily/Ribonuclease H"/>
    <property type="match status" value="1"/>
</dbReference>
<proteinExistence type="predicted"/>
<dbReference type="PROSITE" id="PS50912">
    <property type="entry name" value="EAR"/>
    <property type="match status" value="6"/>
</dbReference>
<dbReference type="GO" id="GO:0003676">
    <property type="term" value="F:nucleic acid binding"/>
    <property type="evidence" value="ECO:0007669"/>
    <property type="project" value="InterPro"/>
</dbReference>
<feature type="transmembrane region" description="Helical" evidence="5">
    <location>
        <begin position="1492"/>
        <end position="1512"/>
    </location>
</feature>
<keyword evidence="5" id="KW-0812">Transmembrane</keyword>
<keyword evidence="5" id="KW-1133">Transmembrane helix</keyword>
<evidence type="ECO:0000313" key="8">
    <source>
        <dbReference type="EMBL" id="CAL1148566.1"/>
    </source>
</evidence>
<dbReference type="SUPFAM" id="SSF53098">
    <property type="entry name" value="Ribonuclease H-like"/>
    <property type="match status" value="1"/>
</dbReference>
<dbReference type="InterPro" id="IPR005492">
    <property type="entry name" value="EPTP"/>
</dbReference>
<evidence type="ECO:0000259" key="6">
    <source>
        <dbReference type="PROSITE" id="PS50994"/>
    </source>
</evidence>
<evidence type="ECO:0000313" key="9">
    <source>
        <dbReference type="EMBL" id="CAL4782503.1"/>
    </source>
</evidence>
<feature type="transmembrane region" description="Helical" evidence="5">
    <location>
        <begin position="1429"/>
        <end position="1453"/>
    </location>
</feature>
<dbReference type="PROSITE" id="PS50994">
    <property type="entry name" value="INTEGRASE"/>
    <property type="match status" value="1"/>
</dbReference>
<organism evidence="7">
    <name type="scientific">Cladocopium goreaui</name>
    <dbReference type="NCBI Taxonomy" id="2562237"/>
    <lineage>
        <taxon>Eukaryota</taxon>
        <taxon>Sar</taxon>
        <taxon>Alveolata</taxon>
        <taxon>Dinophyceae</taxon>
        <taxon>Suessiales</taxon>
        <taxon>Symbiodiniaceae</taxon>
        <taxon>Cladocopium</taxon>
    </lineage>
</organism>
<dbReference type="Proteomes" id="UP001152797">
    <property type="component" value="Unassembled WGS sequence"/>
</dbReference>
<feature type="region of interest" description="Disordered" evidence="4">
    <location>
        <begin position="655"/>
        <end position="694"/>
    </location>
</feature>
<feature type="compositionally biased region" description="Low complexity" evidence="4">
    <location>
        <begin position="1160"/>
        <end position="1206"/>
    </location>
</feature>
<dbReference type="PANTHER" id="PTHR15261">
    <property type="entry name" value="THROMBOSPONDIN-TYPE LAMININ G DOMAIN AND EAR REPEAT-CONTAINING"/>
    <property type="match status" value="1"/>
</dbReference>
<dbReference type="InterPro" id="IPR009039">
    <property type="entry name" value="EAR"/>
</dbReference>
<evidence type="ECO:0000313" key="7">
    <source>
        <dbReference type="EMBL" id="CAI3995191.1"/>
    </source>
</evidence>
<dbReference type="InterPro" id="IPR036397">
    <property type="entry name" value="RNaseH_sf"/>
</dbReference>
<evidence type="ECO:0000256" key="2">
    <source>
        <dbReference type="ARBA" id="ARBA00022737"/>
    </source>
</evidence>
<feature type="region of interest" description="Disordered" evidence="4">
    <location>
        <begin position="1160"/>
        <end position="1210"/>
    </location>
</feature>
<dbReference type="GO" id="GO:0007165">
    <property type="term" value="P:signal transduction"/>
    <property type="evidence" value="ECO:0007669"/>
    <property type="project" value="TreeGrafter"/>
</dbReference>
<dbReference type="EMBL" id="CAMXCT030002046">
    <property type="protein sequence ID" value="CAL4782503.1"/>
    <property type="molecule type" value="Genomic_DNA"/>
</dbReference>
<feature type="domain" description="Integrase catalytic" evidence="6">
    <location>
        <begin position="311"/>
        <end position="477"/>
    </location>
</feature>
<feature type="region of interest" description="Disordered" evidence="4">
    <location>
        <begin position="1254"/>
        <end position="1302"/>
    </location>
</feature>
<dbReference type="InterPro" id="IPR012337">
    <property type="entry name" value="RNaseH-like_sf"/>
</dbReference>